<organism evidence="1 2">
    <name type="scientific">Eumeta variegata</name>
    <name type="common">Bagworm moth</name>
    <name type="synonym">Eumeta japonica</name>
    <dbReference type="NCBI Taxonomy" id="151549"/>
    <lineage>
        <taxon>Eukaryota</taxon>
        <taxon>Metazoa</taxon>
        <taxon>Ecdysozoa</taxon>
        <taxon>Arthropoda</taxon>
        <taxon>Hexapoda</taxon>
        <taxon>Insecta</taxon>
        <taxon>Pterygota</taxon>
        <taxon>Neoptera</taxon>
        <taxon>Endopterygota</taxon>
        <taxon>Lepidoptera</taxon>
        <taxon>Glossata</taxon>
        <taxon>Ditrysia</taxon>
        <taxon>Tineoidea</taxon>
        <taxon>Psychidae</taxon>
        <taxon>Oiketicinae</taxon>
        <taxon>Eumeta</taxon>
    </lineage>
</organism>
<keyword evidence="2" id="KW-1185">Reference proteome</keyword>
<evidence type="ECO:0000313" key="2">
    <source>
        <dbReference type="Proteomes" id="UP000299102"/>
    </source>
</evidence>
<dbReference type="Proteomes" id="UP000299102">
    <property type="component" value="Unassembled WGS sequence"/>
</dbReference>
<name>A0A4C1VXH9_EUMVA</name>
<reference evidence="1 2" key="1">
    <citation type="journal article" date="2019" name="Commun. Biol.">
        <title>The bagworm genome reveals a unique fibroin gene that provides high tensile strength.</title>
        <authorList>
            <person name="Kono N."/>
            <person name="Nakamura H."/>
            <person name="Ohtoshi R."/>
            <person name="Tomita M."/>
            <person name="Numata K."/>
            <person name="Arakawa K."/>
        </authorList>
    </citation>
    <scope>NUCLEOTIDE SEQUENCE [LARGE SCALE GENOMIC DNA]</scope>
</reference>
<sequence length="69" mass="7729">MTSQVVAKRRSPYIVARCRRRLSFNDGFAVVRLGSLRSRGSRDDEFLHGAVRVDGSFLSRNNTALFALA</sequence>
<protein>
    <submittedName>
        <fullName evidence="1">Uncharacterized protein</fullName>
    </submittedName>
</protein>
<dbReference type="AlphaFoldDB" id="A0A4C1VXH9"/>
<evidence type="ECO:0000313" key="1">
    <source>
        <dbReference type="EMBL" id="GBP43320.1"/>
    </source>
</evidence>
<proteinExistence type="predicted"/>
<dbReference type="EMBL" id="BGZK01000433">
    <property type="protein sequence ID" value="GBP43320.1"/>
    <property type="molecule type" value="Genomic_DNA"/>
</dbReference>
<gene>
    <name evidence="1" type="ORF">EVAR_31204_1</name>
</gene>
<accession>A0A4C1VXH9</accession>
<comment type="caution">
    <text evidence="1">The sequence shown here is derived from an EMBL/GenBank/DDBJ whole genome shotgun (WGS) entry which is preliminary data.</text>
</comment>